<dbReference type="HOGENOM" id="CLU_2216933_0_0_2"/>
<gene>
    <name evidence="1" type="ORF">NPIRD3C_0938</name>
</gene>
<accession>A0A0C5BYU6</accession>
<proteinExistence type="predicted"/>
<sequence>MIIGCLSTYSEGLPVTNPHGNVLSSGTIIVVTVFLRLISSLMGVIVVDSEVSAIISDGNIRTAKDAIIARKIPDFVLISEYFPKLLKKFITNLYYGNSSSKSEHAL</sequence>
<dbReference type="STRING" id="1582439.NPIRD3C_0938"/>
<keyword evidence="2" id="KW-1185">Reference proteome</keyword>
<organism evidence="1 2">
    <name type="scientific">Nitrosopumilus piranensis</name>
    <dbReference type="NCBI Taxonomy" id="1582439"/>
    <lineage>
        <taxon>Archaea</taxon>
        <taxon>Nitrososphaerota</taxon>
        <taxon>Nitrososphaeria</taxon>
        <taxon>Nitrosopumilales</taxon>
        <taxon>Nitrosopumilaceae</taxon>
        <taxon>Nitrosopumilus</taxon>
    </lineage>
</organism>
<dbReference type="Proteomes" id="UP000032027">
    <property type="component" value="Chromosome"/>
</dbReference>
<reference evidence="1 2" key="3">
    <citation type="journal article" date="2019" name="Int. J. Syst. Evol. Microbiol.">
        <title>Nitrosopumilus adriaticus sp. nov. and Nitrosopumilus piranensis sp. nov., two ammonia-oxidizing archaea from the Adriatic Sea and members of the class Nitrososphaeria.</title>
        <authorList>
            <person name="Bayer B."/>
            <person name="Vojvoda J."/>
            <person name="Reinthaler T."/>
            <person name="Reyes C."/>
            <person name="Pinto M."/>
            <person name="Herndl G.J."/>
        </authorList>
    </citation>
    <scope>NUCLEOTIDE SEQUENCE [LARGE SCALE GENOMIC DNA]</scope>
    <source>
        <strain evidence="1 2">D3C</strain>
    </source>
</reference>
<evidence type="ECO:0000313" key="1">
    <source>
        <dbReference type="EMBL" id="AJM92150.1"/>
    </source>
</evidence>
<dbReference type="AlphaFoldDB" id="A0A0C5BYU6"/>
<evidence type="ECO:0000313" key="2">
    <source>
        <dbReference type="Proteomes" id="UP000032027"/>
    </source>
</evidence>
<name>A0A0C5BYU6_9ARCH</name>
<reference evidence="1 2" key="2">
    <citation type="journal article" date="2016" name="ISME J.">
        <title>Physiological and genomic characterization of two novel marine thaumarchaeal strains indicates niche differentiation.</title>
        <authorList>
            <person name="Bayer B."/>
            <person name="Vojvoda J."/>
            <person name="Offre P."/>
            <person name="Alves R.J."/>
            <person name="Elisabeth N.H."/>
            <person name="Garcia J.A."/>
            <person name="Volland J.M."/>
            <person name="Srivastava A."/>
            <person name="Schleper C."/>
            <person name="Herndl G.J."/>
        </authorList>
    </citation>
    <scope>NUCLEOTIDE SEQUENCE [LARGE SCALE GENOMIC DNA]</scope>
    <source>
        <strain evidence="1 2">D3C</strain>
    </source>
</reference>
<dbReference type="KEGG" id="nid:NPIRD3C_0938"/>
<protein>
    <submittedName>
        <fullName evidence="1">Uncharacterized protein</fullName>
    </submittedName>
</protein>
<reference evidence="2" key="1">
    <citation type="submission" date="2015-02" db="EMBL/GenBank/DDBJ databases">
        <title>Characterization of two novel Thaumarchaeota isolated from the Northern Adriatic Sea.</title>
        <authorList>
            <person name="Bayer B."/>
            <person name="Vojvoda J."/>
            <person name="Offre P."/>
            <person name="Srivastava A."/>
            <person name="Elisabeth N."/>
            <person name="Garcia J.A.L."/>
            <person name="Schleper C."/>
            <person name="Herndl G.J."/>
        </authorList>
    </citation>
    <scope>NUCLEOTIDE SEQUENCE [LARGE SCALE GENOMIC DNA]</scope>
    <source>
        <strain evidence="2">D3C</strain>
    </source>
</reference>
<dbReference type="EMBL" id="CP010868">
    <property type="protein sequence ID" value="AJM92150.1"/>
    <property type="molecule type" value="Genomic_DNA"/>
</dbReference>